<proteinExistence type="predicted"/>
<evidence type="ECO:0000313" key="3">
    <source>
        <dbReference type="EMBL" id="GMA37341.1"/>
    </source>
</evidence>
<dbReference type="Pfam" id="PF01728">
    <property type="entry name" value="FtsJ"/>
    <property type="match status" value="1"/>
</dbReference>
<name>A0ABQ6IIX2_9MICO</name>
<dbReference type="InterPro" id="IPR002877">
    <property type="entry name" value="RNA_MeTrfase_FtsJ_dom"/>
</dbReference>
<sequence>MASLRDDPRVTAVEGLNVRELTGAHDGAGVDLVVSDLSFISLPLVIPALVDYAAEDADFLLMVKPQFELGRRALSGRGVILDPRDHARAVMGVADSMHDAGLAIHHVERSPLPGPQGNVEFFVWGSGAWQASDHDHHRRGRPLLEGDALRHRVDEEVNNG</sequence>
<evidence type="ECO:0000259" key="2">
    <source>
        <dbReference type="Pfam" id="PF01728"/>
    </source>
</evidence>
<dbReference type="PANTHER" id="PTHR32319">
    <property type="entry name" value="BACTERIAL HEMOLYSIN-LIKE PROTEIN"/>
    <property type="match status" value="1"/>
</dbReference>
<reference evidence="4" key="1">
    <citation type="journal article" date="2019" name="Int. J. Syst. Evol. Microbiol.">
        <title>The Global Catalogue of Microorganisms (GCM) 10K type strain sequencing project: providing services to taxonomists for standard genome sequencing and annotation.</title>
        <authorList>
            <consortium name="The Broad Institute Genomics Platform"/>
            <consortium name="The Broad Institute Genome Sequencing Center for Infectious Disease"/>
            <person name="Wu L."/>
            <person name="Ma J."/>
        </authorList>
    </citation>
    <scope>NUCLEOTIDE SEQUENCE [LARGE SCALE GENOMIC DNA]</scope>
    <source>
        <strain evidence="4">NBRC 112299</strain>
    </source>
</reference>
<dbReference type="PANTHER" id="PTHR32319:SF0">
    <property type="entry name" value="BACTERIAL HEMOLYSIN-LIKE PROTEIN"/>
    <property type="match status" value="1"/>
</dbReference>
<dbReference type="InterPro" id="IPR029063">
    <property type="entry name" value="SAM-dependent_MTases_sf"/>
</dbReference>
<evidence type="ECO:0000313" key="4">
    <source>
        <dbReference type="Proteomes" id="UP001157125"/>
    </source>
</evidence>
<feature type="domain" description="Ribosomal RNA methyltransferase FtsJ" evidence="2">
    <location>
        <begin position="3"/>
        <end position="125"/>
    </location>
</feature>
<organism evidence="3 4">
    <name type="scientific">Demequina litorisediminis</name>
    <dbReference type="NCBI Taxonomy" id="1849022"/>
    <lineage>
        <taxon>Bacteria</taxon>
        <taxon>Bacillati</taxon>
        <taxon>Actinomycetota</taxon>
        <taxon>Actinomycetes</taxon>
        <taxon>Micrococcales</taxon>
        <taxon>Demequinaceae</taxon>
        <taxon>Demequina</taxon>
    </lineage>
</organism>
<protein>
    <recommendedName>
        <fullName evidence="2">Ribosomal RNA methyltransferase FtsJ domain-containing protein</fullName>
    </recommendedName>
</protein>
<comment type="caution">
    <text evidence="3">The sequence shown here is derived from an EMBL/GenBank/DDBJ whole genome shotgun (WGS) entry which is preliminary data.</text>
</comment>
<accession>A0ABQ6IIX2</accession>
<evidence type="ECO:0000256" key="1">
    <source>
        <dbReference type="ARBA" id="ARBA00022884"/>
    </source>
</evidence>
<dbReference type="InterPro" id="IPR047048">
    <property type="entry name" value="TlyA"/>
</dbReference>
<dbReference type="EMBL" id="BSUN01000001">
    <property type="protein sequence ID" value="GMA37341.1"/>
    <property type="molecule type" value="Genomic_DNA"/>
</dbReference>
<gene>
    <name evidence="3" type="ORF">GCM10025876_35450</name>
</gene>
<dbReference type="Proteomes" id="UP001157125">
    <property type="component" value="Unassembled WGS sequence"/>
</dbReference>
<keyword evidence="1" id="KW-0694">RNA-binding</keyword>
<keyword evidence="4" id="KW-1185">Reference proteome</keyword>
<dbReference type="Gene3D" id="3.40.50.150">
    <property type="entry name" value="Vaccinia Virus protein VP39"/>
    <property type="match status" value="1"/>
</dbReference>